<dbReference type="EMBL" id="CAJOBJ010003400">
    <property type="protein sequence ID" value="CAF3964086.1"/>
    <property type="molecule type" value="Genomic_DNA"/>
</dbReference>
<dbReference type="AlphaFoldDB" id="A0A8S2MPQ8"/>
<dbReference type="EMBL" id="CAJOBI010003278">
    <property type="protein sequence ID" value="CAF3962793.1"/>
    <property type="molecule type" value="Genomic_DNA"/>
</dbReference>
<gene>
    <name evidence="3" type="ORF">GIL414_LOCUS9793</name>
    <name evidence="2" type="ORF">SMN809_LOCUS9888</name>
</gene>
<evidence type="ECO:0000256" key="1">
    <source>
        <dbReference type="SAM" id="MobiDB-lite"/>
    </source>
</evidence>
<evidence type="ECO:0000313" key="4">
    <source>
        <dbReference type="Proteomes" id="UP000681720"/>
    </source>
</evidence>
<feature type="region of interest" description="Disordered" evidence="1">
    <location>
        <begin position="85"/>
        <end position="115"/>
    </location>
</feature>
<name>A0A8S2MPQ8_9BILA</name>
<protein>
    <submittedName>
        <fullName evidence="3">Uncharacterized protein</fullName>
    </submittedName>
</protein>
<evidence type="ECO:0000313" key="3">
    <source>
        <dbReference type="EMBL" id="CAF3964086.1"/>
    </source>
</evidence>
<dbReference type="Proteomes" id="UP000676336">
    <property type="component" value="Unassembled WGS sequence"/>
</dbReference>
<comment type="caution">
    <text evidence="3">The sequence shown here is derived from an EMBL/GenBank/DDBJ whole genome shotgun (WGS) entry which is preliminary data.</text>
</comment>
<feature type="compositionally biased region" description="Basic residues" evidence="1">
    <location>
        <begin position="90"/>
        <end position="115"/>
    </location>
</feature>
<dbReference type="Proteomes" id="UP000681720">
    <property type="component" value="Unassembled WGS sequence"/>
</dbReference>
<evidence type="ECO:0000313" key="2">
    <source>
        <dbReference type="EMBL" id="CAF3962793.1"/>
    </source>
</evidence>
<accession>A0A8S2MPQ8</accession>
<proteinExistence type="predicted"/>
<organism evidence="3 4">
    <name type="scientific">Rotaria magnacalcarata</name>
    <dbReference type="NCBI Taxonomy" id="392030"/>
    <lineage>
        <taxon>Eukaryota</taxon>
        <taxon>Metazoa</taxon>
        <taxon>Spiralia</taxon>
        <taxon>Gnathifera</taxon>
        <taxon>Rotifera</taxon>
        <taxon>Eurotatoria</taxon>
        <taxon>Bdelloidea</taxon>
        <taxon>Philodinida</taxon>
        <taxon>Philodinidae</taxon>
        <taxon>Rotaria</taxon>
    </lineage>
</organism>
<reference evidence="3" key="1">
    <citation type="submission" date="2021-02" db="EMBL/GenBank/DDBJ databases">
        <authorList>
            <person name="Nowell W R."/>
        </authorList>
    </citation>
    <scope>NUCLEOTIDE SEQUENCE</scope>
</reference>
<sequence>MEMSIEEISSMIVNFEKISIQHTAVGTATAPKHGSGESTGSDEKWEVSKARKYGHKESTEIDALCELWMTCKQICAESRKTDKMCESSRAHKHGRSKSWKAHKHGRSKSWKAHKHGRIAIESASTESAEKVFAVRISKNSIMWAGGGRLSSILVVCWIGLQHADGGCCLL</sequence>